<dbReference type="PRINTS" id="PR00081">
    <property type="entry name" value="GDHRDH"/>
</dbReference>
<reference evidence="4 5" key="1">
    <citation type="submission" date="2019-06" db="EMBL/GenBank/DDBJ databases">
        <title>Flavobacteriaceae Paucihalobacterium erythroidium CWB-1, complete genome.</title>
        <authorList>
            <person name="Wu S."/>
        </authorList>
    </citation>
    <scope>NUCLEOTIDE SEQUENCE [LARGE SCALE GENOMIC DNA]</scope>
    <source>
        <strain evidence="4 5">CWB-1</strain>
    </source>
</reference>
<dbReference type="PANTHER" id="PTHR43976:SF16">
    <property type="entry name" value="SHORT-CHAIN DEHYDROGENASE_REDUCTASE FAMILY PROTEIN"/>
    <property type="match status" value="1"/>
</dbReference>
<organism evidence="4 5">
    <name type="scientific">Paucihalobacter ruber</name>
    <dbReference type="NCBI Taxonomy" id="2567861"/>
    <lineage>
        <taxon>Bacteria</taxon>
        <taxon>Pseudomonadati</taxon>
        <taxon>Bacteroidota</taxon>
        <taxon>Flavobacteriia</taxon>
        <taxon>Flavobacteriales</taxon>
        <taxon>Flavobacteriaceae</taxon>
        <taxon>Paucihalobacter</taxon>
    </lineage>
</organism>
<dbReference type="RefSeq" id="WP_140990572.1">
    <property type="nucleotide sequence ID" value="NZ_VHIQ01000005.1"/>
</dbReference>
<keyword evidence="5" id="KW-1185">Reference proteome</keyword>
<keyword evidence="2" id="KW-0560">Oxidoreductase</keyword>
<protein>
    <submittedName>
        <fullName evidence="4">SDR family oxidoreductase</fullName>
    </submittedName>
</protein>
<dbReference type="Gene3D" id="3.40.50.720">
    <property type="entry name" value="NAD(P)-binding Rossmann-like Domain"/>
    <property type="match status" value="1"/>
</dbReference>
<name>A0A506PHE4_9FLAO</name>
<dbReference type="PRINTS" id="PR00080">
    <property type="entry name" value="SDRFAMILY"/>
</dbReference>
<dbReference type="Pfam" id="PF00106">
    <property type="entry name" value="adh_short"/>
    <property type="match status" value="1"/>
</dbReference>
<accession>A0A506PHE4</accession>
<evidence type="ECO:0000256" key="2">
    <source>
        <dbReference type="ARBA" id="ARBA00023002"/>
    </source>
</evidence>
<evidence type="ECO:0000313" key="5">
    <source>
        <dbReference type="Proteomes" id="UP000317332"/>
    </source>
</evidence>
<dbReference type="InterPro" id="IPR036291">
    <property type="entry name" value="NAD(P)-bd_dom_sf"/>
</dbReference>
<gene>
    <name evidence="4" type="ORF">FJ651_10960</name>
</gene>
<comment type="caution">
    <text evidence="4">The sequence shown here is derived from an EMBL/GenBank/DDBJ whole genome shotgun (WGS) entry which is preliminary data.</text>
</comment>
<dbReference type="PANTHER" id="PTHR43976">
    <property type="entry name" value="SHORT CHAIN DEHYDROGENASE"/>
    <property type="match status" value="1"/>
</dbReference>
<dbReference type="Proteomes" id="UP000317332">
    <property type="component" value="Unassembled WGS sequence"/>
</dbReference>
<dbReference type="InterPro" id="IPR020904">
    <property type="entry name" value="Sc_DH/Rdtase_CS"/>
</dbReference>
<dbReference type="AlphaFoldDB" id="A0A506PHE4"/>
<evidence type="ECO:0000313" key="4">
    <source>
        <dbReference type="EMBL" id="TPV32825.1"/>
    </source>
</evidence>
<dbReference type="GO" id="GO:0016491">
    <property type="term" value="F:oxidoreductase activity"/>
    <property type="evidence" value="ECO:0007669"/>
    <property type="project" value="UniProtKB-KW"/>
</dbReference>
<dbReference type="SUPFAM" id="SSF51735">
    <property type="entry name" value="NAD(P)-binding Rossmann-fold domains"/>
    <property type="match status" value="1"/>
</dbReference>
<dbReference type="EMBL" id="VHIQ01000005">
    <property type="protein sequence ID" value="TPV32825.1"/>
    <property type="molecule type" value="Genomic_DNA"/>
</dbReference>
<dbReference type="CDD" id="cd05374">
    <property type="entry name" value="17beta-HSD-like_SDR_c"/>
    <property type="match status" value="1"/>
</dbReference>
<dbReference type="OrthoDB" id="822355at2"/>
<dbReference type="PROSITE" id="PS00061">
    <property type="entry name" value="ADH_SHORT"/>
    <property type="match status" value="1"/>
</dbReference>
<sequence length="284" mass="31262">MKHVLITGTSKGIGLETALAFGISGYKVFATMRNTSKADDFKQIIATESLDITIAEMDVDSDDSVKQCIDDIIKKHKFIDVLVNNAGIERHGSIEELNMKDFKDVMETNYFGVLRCTKALLPLMRKNRAGCIINIASVSGHISSGPLGAYAASKFALEAMSEALAGEVKPFNIRVVVVEPGIINTQMASDISIDAESLYPHSKRLAGMFSASLKTPTPPTLVADKILEVAESGTWKLRHPVGPDAEPFIQWRKSMTDEQWIDWSACSNEDWYKSVEQDFGLDAR</sequence>
<evidence type="ECO:0000256" key="1">
    <source>
        <dbReference type="ARBA" id="ARBA00006484"/>
    </source>
</evidence>
<proteinExistence type="inferred from homology"/>
<dbReference type="InterPro" id="IPR002347">
    <property type="entry name" value="SDR_fam"/>
</dbReference>
<dbReference type="InterPro" id="IPR051911">
    <property type="entry name" value="SDR_oxidoreductase"/>
</dbReference>
<evidence type="ECO:0000256" key="3">
    <source>
        <dbReference type="RuleBase" id="RU000363"/>
    </source>
</evidence>
<comment type="similarity">
    <text evidence="1 3">Belongs to the short-chain dehydrogenases/reductases (SDR) family.</text>
</comment>